<feature type="signal peptide" evidence="1">
    <location>
        <begin position="1"/>
        <end position="21"/>
    </location>
</feature>
<organism evidence="2 3">
    <name type="scientific">Effusibacillus consociatus</name>
    <dbReference type="NCBI Taxonomy" id="1117041"/>
    <lineage>
        <taxon>Bacteria</taxon>
        <taxon>Bacillati</taxon>
        <taxon>Bacillota</taxon>
        <taxon>Bacilli</taxon>
        <taxon>Bacillales</taxon>
        <taxon>Alicyclobacillaceae</taxon>
        <taxon>Effusibacillus</taxon>
    </lineage>
</organism>
<dbReference type="EMBL" id="JBHSHC010000040">
    <property type="protein sequence ID" value="MFC4766990.1"/>
    <property type="molecule type" value="Genomic_DNA"/>
</dbReference>
<accession>A0ABV9PYW0</accession>
<comment type="caution">
    <text evidence="2">The sequence shown here is derived from an EMBL/GenBank/DDBJ whole genome shotgun (WGS) entry which is preliminary data.</text>
</comment>
<gene>
    <name evidence="2" type="ORF">ACFO8Q_06365</name>
</gene>
<keyword evidence="3" id="KW-1185">Reference proteome</keyword>
<name>A0ABV9PYW0_9BACL</name>
<dbReference type="RefSeq" id="WP_380024881.1">
    <property type="nucleotide sequence ID" value="NZ_JBHSHC010000040.1"/>
</dbReference>
<evidence type="ECO:0000313" key="3">
    <source>
        <dbReference type="Proteomes" id="UP001596002"/>
    </source>
</evidence>
<keyword evidence="1" id="KW-0732">Signal</keyword>
<evidence type="ECO:0000256" key="1">
    <source>
        <dbReference type="SAM" id="SignalP"/>
    </source>
</evidence>
<feature type="chain" id="PRO_5046280766" evidence="1">
    <location>
        <begin position="22"/>
        <end position="40"/>
    </location>
</feature>
<sequence length="40" mass="4254">MKKILTFAFVATMSLEGTAFASGQDVAECATSSDQCPMHQ</sequence>
<proteinExistence type="predicted"/>
<protein>
    <submittedName>
        <fullName evidence="2">Uncharacterized protein</fullName>
    </submittedName>
</protein>
<evidence type="ECO:0000313" key="2">
    <source>
        <dbReference type="EMBL" id="MFC4766990.1"/>
    </source>
</evidence>
<reference evidence="3" key="1">
    <citation type="journal article" date="2019" name="Int. J. Syst. Evol. Microbiol.">
        <title>The Global Catalogue of Microorganisms (GCM) 10K type strain sequencing project: providing services to taxonomists for standard genome sequencing and annotation.</title>
        <authorList>
            <consortium name="The Broad Institute Genomics Platform"/>
            <consortium name="The Broad Institute Genome Sequencing Center for Infectious Disease"/>
            <person name="Wu L."/>
            <person name="Ma J."/>
        </authorList>
    </citation>
    <scope>NUCLEOTIDE SEQUENCE [LARGE SCALE GENOMIC DNA]</scope>
    <source>
        <strain evidence="3">WYCCWR 12678</strain>
    </source>
</reference>
<dbReference type="Proteomes" id="UP001596002">
    <property type="component" value="Unassembled WGS sequence"/>
</dbReference>